<sequence>MKKTIGIIVLVILAAVVYIIGNSGLFDVPNIESEDQQEQVEPQEEIGPDQPDVSVDIGQGSIDIRYPGGG</sequence>
<feature type="region of interest" description="Disordered" evidence="1">
    <location>
        <begin position="33"/>
        <end position="58"/>
    </location>
</feature>
<comment type="caution">
    <text evidence="3">The sequence shown here is derived from an EMBL/GenBank/DDBJ whole genome shotgun (WGS) entry which is preliminary data.</text>
</comment>
<dbReference type="EMBL" id="LAZR01042201">
    <property type="protein sequence ID" value="KKL10095.1"/>
    <property type="molecule type" value="Genomic_DNA"/>
</dbReference>
<evidence type="ECO:0000256" key="2">
    <source>
        <dbReference type="SAM" id="Phobius"/>
    </source>
</evidence>
<name>A0A0F9AL15_9ZZZZ</name>
<keyword evidence="2" id="KW-0812">Transmembrane</keyword>
<evidence type="ECO:0000256" key="1">
    <source>
        <dbReference type="SAM" id="MobiDB-lite"/>
    </source>
</evidence>
<reference evidence="3" key="1">
    <citation type="journal article" date="2015" name="Nature">
        <title>Complex archaea that bridge the gap between prokaryotes and eukaryotes.</title>
        <authorList>
            <person name="Spang A."/>
            <person name="Saw J.H."/>
            <person name="Jorgensen S.L."/>
            <person name="Zaremba-Niedzwiedzka K."/>
            <person name="Martijn J."/>
            <person name="Lind A.E."/>
            <person name="van Eijk R."/>
            <person name="Schleper C."/>
            <person name="Guy L."/>
            <person name="Ettema T.J."/>
        </authorList>
    </citation>
    <scope>NUCLEOTIDE SEQUENCE</scope>
</reference>
<organism evidence="3">
    <name type="scientific">marine sediment metagenome</name>
    <dbReference type="NCBI Taxonomy" id="412755"/>
    <lineage>
        <taxon>unclassified sequences</taxon>
        <taxon>metagenomes</taxon>
        <taxon>ecological metagenomes</taxon>
    </lineage>
</organism>
<evidence type="ECO:0000313" key="3">
    <source>
        <dbReference type="EMBL" id="KKL10095.1"/>
    </source>
</evidence>
<feature type="compositionally biased region" description="Acidic residues" evidence="1">
    <location>
        <begin position="33"/>
        <end position="47"/>
    </location>
</feature>
<keyword evidence="2" id="KW-1133">Transmembrane helix</keyword>
<feature type="transmembrane region" description="Helical" evidence="2">
    <location>
        <begin position="7"/>
        <end position="26"/>
    </location>
</feature>
<dbReference type="AlphaFoldDB" id="A0A0F9AL15"/>
<proteinExistence type="predicted"/>
<keyword evidence="2" id="KW-0472">Membrane</keyword>
<accession>A0A0F9AL15</accession>
<feature type="non-terminal residue" evidence="3">
    <location>
        <position position="70"/>
    </location>
</feature>
<gene>
    <name evidence="3" type="ORF">LCGC14_2559230</name>
</gene>
<protein>
    <submittedName>
        <fullName evidence="3">Uncharacterized protein</fullName>
    </submittedName>
</protein>